<sequence length="36" mass="4308">MCFKQRQSFSRQLLEISQEAELCRTGFDQNYLIPAR</sequence>
<name>A0A383D7B2_9ZZZZ</name>
<gene>
    <name evidence="1" type="ORF">METZ01_LOCUS493125</name>
</gene>
<dbReference type="AlphaFoldDB" id="A0A383D7B2"/>
<feature type="non-terminal residue" evidence="1">
    <location>
        <position position="36"/>
    </location>
</feature>
<protein>
    <submittedName>
        <fullName evidence="1">Uncharacterized protein</fullName>
    </submittedName>
</protein>
<dbReference type="EMBL" id="UINC01214853">
    <property type="protein sequence ID" value="SVE40271.1"/>
    <property type="molecule type" value="Genomic_DNA"/>
</dbReference>
<reference evidence="1" key="1">
    <citation type="submission" date="2018-05" db="EMBL/GenBank/DDBJ databases">
        <authorList>
            <person name="Lanie J.A."/>
            <person name="Ng W.-L."/>
            <person name="Kazmierczak K.M."/>
            <person name="Andrzejewski T.M."/>
            <person name="Davidsen T.M."/>
            <person name="Wayne K.J."/>
            <person name="Tettelin H."/>
            <person name="Glass J.I."/>
            <person name="Rusch D."/>
            <person name="Podicherti R."/>
            <person name="Tsui H.-C.T."/>
            <person name="Winkler M.E."/>
        </authorList>
    </citation>
    <scope>NUCLEOTIDE SEQUENCE</scope>
</reference>
<evidence type="ECO:0000313" key="1">
    <source>
        <dbReference type="EMBL" id="SVE40271.1"/>
    </source>
</evidence>
<proteinExistence type="predicted"/>
<accession>A0A383D7B2</accession>
<organism evidence="1">
    <name type="scientific">marine metagenome</name>
    <dbReference type="NCBI Taxonomy" id="408172"/>
    <lineage>
        <taxon>unclassified sequences</taxon>
        <taxon>metagenomes</taxon>
        <taxon>ecological metagenomes</taxon>
    </lineage>
</organism>